<dbReference type="AlphaFoldDB" id="A0A3S5AII2"/>
<organism evidence="2 3">
    <name type="scientific">Protopolystoma xenopodis</name>
    <dbReference type="NCBI Taxonomy" id="117903"/>
    <lineage>
        <taxon>Eukaryota</taxon>
        <taxon>Metazoa</taxon>
        <taxon>Spiralia</taxon>
        <taxon>Lophotrochozoa</taxon>
        <taxon>Platyhelminthes</taxon>
        <taxon>Monogenea</taxon>
        <taxon>Polyopisthocotylea</taxon>
        <taxon>Polystomatidea</taxon>
        <taxon>Polystomatidae</taxon>
        <taxon>Protopolystoma</taxon>
    </lineage>
</organism>
<gene>
    <name evidence="2" type="ORF">PXEA_LOCUS23623</name>
</gene>
<comment type="caution">
    <text evidence="2">The sequence shown here is derived from an EMBL/GenBank/DDBJ whole genome shotgun (WGS) entry which is preliminary data.</text>
</comment>
<dbReference type="EMBL" id="CAAALY010110158">
    <property type="protein sequence ID" value="VEL30183.1"/>
    <property type="molecule type" value="Genomic_DNA"/>
</dbReference>
<accession>A0A3S5AII2</accession>
<reference evidence="2" key="1">
    <citation type="submission" date="2018-11" db="EMBL/GenBank/DDBJ databases">
        <authorList>
            <consortium name="Pathogen Informatics"/>
        </authorList>
    </citation>
    <scope>NUCLEOTIDE SEQUENCE</scope>
</reference>
<keyword evidence="3" id="KW-1185">Reference proteome</keyword>
<evidence type="ECO:0000313" key="3">
    <source>
        <dbReference type="Proteomes" id="UP000784294"/>
    </source>
</evidence>
<name>A0A3S5AII2_9PLAT</name>
<evidence type="ECO:0000256" key="1">
    <source>
        <dbReference type="SAM" id="MobiDB-lite"/>
    </source>
</evidence>
<proteinExistence type="predicted"/>
<dbReference type="Proteomes" id="UP000784294">
    <property type="component" value="Unassembled WGS sequence"/>
</dbReference>
<protein>
    <submittedName>
        <fullName evidence="2">Uncharacterized protein</fullName>
    </submittedName>
</protein>
<feature type="region of interest" description="Disordered" evidence="1">
    <location>
        <begin position="1"/>
        <end position="32"/>
    </location>
</feature>
<evidence type="ECO:0000313" key="2">
    <source>
        <dbReference type="EMBL" id="VEL30183.1"/>
    </source>
</evidence>
<sequence length="84" mass="9541">MSSSSDDAQHMMGESSARSHPKRGRTPLGFCQSERRSKAKRLQYNGIQPPSSGDIELRIYSLCTFIRNECLTTIYSFARYYIVG</sequence>